<protein>
    <recommendedName>
        <fullName evidence="4">Secreted protein</fullName>
    </recommendedName>
</protein>
<keyword evidence="3" id="KW-1185">Reference proteome</keyword>
<reference evidence="2 3" key="1">
    <citation type="journal article" date="2019" name="Sci. Rep.">
        <title>Orb-weaving spider Araneus ventricosus genome elucidates the spidroin gene catalogue.</title>
        <authorList>
            <person name="Kono N."/>
            <person name="Nakamura H."/>
            <person name="Ohtoshi R."/>
            <person name="Moran D.A.P."/>
            <person name="Shinohara A."/>
            <person name="Yoshida Y."/>
            <person name="Fujiwara M."/>
            <person name="Mori M."/>
            <person name="Tomita M."/>
            <person name="Arakawa K."/>
        </authorList>
    </citation>
    <scope>NUCLEOTIDE SEQUENCE [LARGE SCALE GENOMIC DNA]</scope>
</reference>
<sequence length="113" mass="12193">MLCRSTRFFALWCVAYSGSGSVHSLPYPRPVHYSRGGYYVLVCGRAAYTFPTAASTTPAILVATFMHAAQRRILVRLLPTPPASPLPPSALNAGACHLYFLTAACMPTCRALT</sequence>
<evidence type="ECO:0008006" key="4">
    <source>
        <dbReference type="Google" id="ProtNLM"/>
    </source>
</evidence>
<keyword evidence="1" id="KW-0732">Signal</keyword>
<gene>
    <name evidence="2" type="ORF">AVEN_215811_1</name>
</gene>
<dbReference type="EMBL" id="BGPR01014658">
    <property type="protein sequence ID" value="GBN66130.1"/>
    <property type="molecule type" value="Genomic_DNA"/>
</dbReference>
<organism evidence="2 3">
    <name type="scientific">Araneus ventricosus</name>
    <name type="common">Orbweaver spider</name>
    <name type="synonym">Epeira ventricosa</name>
    <dbReference type="NCBI Taxonomy" id="182803"/>
    <lineage>
        <taxon>Eukaryota</taxon>
        <taxon>Metazoa</taxon>
        <taxon>Ecdysozoa</taxon>
        <taxon>Arthropoda</taxon>
        <taxon>Chelicerata</taxon>
        <taxon>Arachnida</taxon>
        <taxon>Araneae</taxon>
        <taxon>Araneomorphae</taxon>
        <taxon>Entelegynae</taxon>
        <taxon>Araneoidea</taxon>
        <taxon>Araneidae</taxon>
        <taxon>Araneus</taxon>
    </lineage>
</organism>
<name>A0A4Y2QS93_ARAVE</name>
<accession>A0A4Y2QS93</accession>
<evidence type="ECO:0000313" key="3">
    <source>
        <dbReference type="Proteomes" id="UP000499080"/>
    </source>
</evidence>
<dbReference type="Proteomes" id="UP000499080">
    <property type="component" value="Unassembled WGS sequence"/>
</dbReference>
<evidence type="ECO:0000313" key="2">
    <source>
        <dbReference type="EMBL" id="GBN66130.1"/>
    </source>
</evidence>
<proteinExistence type="predicted"/>
<dbReference type="AlphaFoldDB" id="A0A4Y2QS93"/>
<evidence type="ECO:0000256" key="1">
    <source>
        <dbReference type="SAM" id="SignalP"/>
    </source>
</evidence>
<comment type="caution">
    <text evidence="2">The sequence shown here is derived from an EMBL/GenBank/DDBJ whole genome shotgun (WGS) entry which is preliminary data.</text>
</comment>
<feature type="chain" id="PRO_5021228664" description="Secreted protein" evidence="1">
    <location>
        <begin position="25"/>
        <end position="113"/>
    </location>
</feature>
<feature type="signal peptide" evidence="1">
    <location>
        <begin position="1"/>
        <end position="24"/>
    </location>
</feature>